<feature type="region of interest" description="Disordered" evidence="1">
    <location>
        <begin position="410"/>
        <end position="434"/>
    </location>
</feature>
<evidence type="ECO:0008006" key="4">
    <source>
        <dbReference type="Google" id="ProtNLM"/>
    </source>
</evidence>
<feature type="compositionally biased region" description="Basic and acidic residues" evidence="1">
    <location>
        <begin position="1210"/>
        <end position="1219"/>
    </location>
</feature>
<feature type="region of interest" description="Disordered" evidence="1">
    <location>
        <begin position="1124"/>
        <end position="1193"/>
    </location>
</feature>
<feature type="compositionally biased region" description="Basic and acidic residues" evidence="1">
    <location>
        <begin position="1099"/>
        <end position="1109"/>
    </location>
</feature>
<proteinExistence type="predicted"/>
<comment type="caution">
    <text evidence="2">The sequence shown here is derived from an EMBL/GenBank/DDBJ whole genome shotgun (WGS) entry which is preliminary data.</text>
</comment>
<accession>A0A8X6HT75</accession>
<feature type="region of interest" description="Disordered" evidence="1">
    <location>
        <begin position="920"/>
        <end position="979"/>
    </location>
</feature>
<evidence type="ECO:0000313" key="2">
    <source>
        <dbReference type="EMBL" id="GFQ92424.1"/>
    </source>
</evidence>
<feature type="compositionally biased region" description="Basic and acidic residues" evidence="1">
    <location>
        <begin position="1134"/>
        <end position="1148"/>
    </location>
</feature>
<reference evidence="2" key="1">
    <citation type="submission" date="2020-07" db="EMBL/GenBank/DDBJ databases">
        <title>Multicomponent nature underlies the extraordinary mechanical properties of spider dragline silk.</title>
        <authorList>
            <person name="Kono N."/>
            <person name="Nakamura H."/>
            <person name="Mori M."/>
            <person name="Yoshida Y."/>
            <person name="Ohtoshi R."/>
            <person name="Malay A.D."/>
            <person name="Moran D.A.P."/>
            <person name="Tomita M."/>
            <person name="Numata K."/>
            <person name="Arakawa K."/>
        </authorList>
    </citation>
    <scope>NUCLEOTIDE SEQUENCE</scope>
</reference>
<sequence>MEPSEQPEGSGDLIVSPTSPERIDVNSVMEELQPNNENVVEVTSEECIGIIPPDSGTLILSADATIEFNGKQLVFAEGYIGDELLVIVNEEDVPSFLINSGLQPNHEIICVEDGREIVGTHHNPLYIAQASSESGYSTSSNLSLESLDNVSYQVQLGSDTAEILLFPSTSEGIPSEDVKGETKDETKHDKLLQLAVVAQDLQITDIKNSESVNMACTSDLGNGSVPDSVSISHSNDASAVATYLIKEKDRKEIFCQENAPYQTDISTLTKKEISSLSASVSQMTIVNAVTSVHDQNFEKASESNGFTKEQRLEENSFDKNHIEKIEELGKISSAILINENYMQHSNEGEITDCKLSNKSEKNISPDCSKTAKSSFDKNHFEKINKSGEISSVILTNENYMQHSNEGKITHSKFSNKSENSVPSNHPNSEKSNFDKNHLKKIGELSKISSVLLTNENYAEHSNIEVTNYMLSNGKENSVPFDCLNSMKEINQSIFCGKGESFTIESNKIAELSNKENSSSETCIDTDEKINADICNSVDFSHKLSSNENMCEEELKDESNALSNDMNELIDTNINEDLYAKNEAFVSKKESQITYSEIVETTEINSCSETATPSLKESSNSKDFFNKNKRKCVIDEYEFENSSSSFHRKINHCSSLENQCTEILNSSGDISTEIDVTKISECTYSESKSEAQNLSFRGALTLVSKKNYNNIYGVEKIHNEIDKKVIQDDSDERMNYDIDEKINQDSINVEISLSSVNNEIKLTVPNEVNHYNVSDEINKDSNENEIHHNCIGCEINEDSTGSEINKNSLDNKMSEDSVDEKVSEESVDKINENSADDKTVEDSSKGQMDDSIESNRKEDSTACKINKGSVDCEMNKASVGCEMHEVSANCEMNEDGANCKMNESNADGEMNEGSADWEMNESSADGEINEGSTDSKTNHNSDGKRNKSKADNKIIEDNADGKMNQDSANSKKKKDNDHAMNQVRADVKMIESNADSKIKQDCDIKMNQDNADSKINEDNDCKMNQDSADDKMNVANADSKMNKHSADGKINYNDRKMNWDGADKMTESKVYSMINQHIDVKMNQSCADDEANESNVDSKMNQHNEGGKIKEDNVNKMNWDRGVYKMNESNAGSKVNKDSDIRKNQDSFDNKMNQDSADGKTSDGEMNEGDTDVEVNGGSADGDTDEGNADSKINQDIIDSKMNQGIVHEVNEGSVDDKVNEGSVDEEVNEGSVDEGCVDEEVNEGSVDEEVKEGSVDDEVNEDSVDVEVNEGSVDDEVNEGSADDEVNEDSDDDEVNEGNTVCKIYKICDDDKINNDIADNKTDADCADDKMNEGSAYSKIKQDSAHDKITQSKFDHKMNKDNVGKMNQDSAEGKVNEDRANDKINHINMENVANCGSMDDEISFSIMKDKTNYQNVGDKINGINVVNKINHATVSGIINRDSLGNETKCSNVMNEVNHNSVGVKRNLTENVLNNKSIENYNNSSTLFEDLDDESIFNRRNKRTSYLAAIQKSNFEKSEQVNKNELITANMVGIRYNKNINSDEKIGSAISNSAVFDEMSFKSTETIFNMDSLTSDLMIPEGTSVQPPERTYVRKKPSLMIRKTNDIGLFSNDELSDSSYSFLREDNSKESTNEDVKHLNSETVEDEDYLVTSNVESKVIATYKNKRRSSQRCIKKKIKIMNFRSDLNPQNLEPEFVEDPETAGWGAYLLGTSFKPTNTEDVPETPSINVEQEKVPEKPTKKRVRPWFKNNSHKTKHQWAKMIKSPQLKYKATPFYKKKIEKKVKKQVENLCKSENLDEKTTPVESSKKKVIVVRHVKARKSSASSLTSGVVKVCGFKVMRHFSNERHIPVCRKESERKSFSISQNSNNYNYSCPYCDYESNVANNIMFHLQFCLGRLQEDVIYCSNCQSSDVINNMDVRQRIRGEDFYLQLGENLEDMGESSESLSNASAVETLDDEEFDDSIIYQDGTKKKIEEAELQRQTKKEKVKKYGFADRDVIWAKVKHRFWPAIVWKIDEIETIIYLIGYPSKYVGLHLRTDSLKGQWRSFDDAKWNKKILEDSVRYKDNDTFVKAVQKCDSYTRKIFLDDVEIDPFDYFSFPRNRMLFMPEDVRNEVEEPLVPLQPQEMKELEMDELDEDNEKIVGCILDGCCDDHLVSVYQKEVSSERHEMYFNKDKGCSSRLKDMSWFAPFKKDPAMQIKLSDYFFDVFRSRIGDPDDMTPYINEVWIPEAIIKAISIVRNLDMDDAEHVFFKQGTENGISDNSEPMDVEETD</sequence>
<protein>
    <recommendedName>
        <fullName evidence="4">PWWP domain-containing protein</fullName>
    </recommendedName>
</protein>
<feature type="compositionally biased region" description="Polar residues" evidence="1">
    <location>
        <begin position="411"/>
        <end position="426"/>
    </location>
</feature>
<dbReference type="OrthoDB" id="6437927at2759"/>
<feature type="compositionally biased region" description="Polar residues" evidence="1">
    <location>
        <begin position="801"/>
        <end position="810"/>
    </location>
</feature>
<feature type="compositionally biased region" description="Basic and acidic residues" evidence="1">
    <location>
        <begin position="811"/>
        <end position="858"/>
    </location>
</feature>
<feature type="region of interest" description="Disordered" evidence="1">
    <location>
        <begin position="801"/>
        <end position="858"/>
    </location>
</feature>
<feature type="region of interest" description="Disordered" evidence="1">
    <location>
        <begin position="1089"/>
        <end position="1109"/>
    </location>
</feature>
<feature type="compositionally biased region" description="Acidic residues" evidence="1">
    <location>
        <begin position="1222"/>
        <end position="1296"/>
    </location>
</feature>
<organism evidence="2 3">
    <name type="scientific">Trichonephila clavata</name>
    <name type="common">Joro spider</name>
    <name type="synonym">Nephila clavata</name>
    <dbReference type="NCBI Taxonomy" id="2740835"/>
    <lineage>
        <taxon>Eukaryota</taxon>
        <taxon>Metazoa</taxon>
        <taxon>Ecdysozoa</taxon>
        <taxon>Arthropoda</taxon>
        <taxon>Chelicerata</taxon>
        <taxon>Arachnida</taxon>
        <taxon>Araneae</taxon>
        <taxon>Araneomorphae</taxon>
        <taxon>Entelegynae</taxon>
        <taxon>Araneoidea</taxon>
        <taxon>Nephilidae</taxon>
        <taxon>Trichonephila</taxon>
    </lineage>
</organism>
<feature type="region of interest" description="Disordered" evidence="1">
    <location>
        <begin position="1210"/>
        <end position="1296"/>
    </location>
</feature>
<evidence type="ECO:0000256" key="1">
    <source>
        <dbReference type="SAM" id="MobiDB-lite"/>
    </source>
</evidence>
<gene>
    <name evidence="2" type="primary">AVEN_223392_1</name>
    <name evidence="2" type="ORF">TNCT_556151</name>
</gene>
<evidence type="ECO:0000313" key="3">
    <source>
        <dbReference type="Proteomes" id="UP000887116"/>
    </source>
</evidence>
<feature type="compositionally biased region" description="Basic and acidic residues" evidence="1">
    <location>
        <begin position="935"/>
        <end position="959"/>
    </location>
</feature>
<feature type="compositionally biased region" description="Polar residues" evidence="1">
    <location>
        <begin position="1716"/>
        <end position="1729"/>
    </location>
</feature>
<feature type="region of interest" description="Disordered" evidence="1">
    <location>
        <begin position="1716"/>
        <end position="1740"/>
    </location>
</feature>
<keyword evidence="3" id="KW-1185">Reference proteome</keyword>
<dbReference type="EMBL" id="BMAO01004106">
    <property type="protein sequence ID" value="GFQ92424.1"/>
    <property type="molecule type" value="Genomic_DNA"/>
</dbReference>
<name>A0A8X6HT75_TRICU</name>
<dbReference type="Proteomes" id="UP000887116">
    <property type="component" value="Unassembled WGS sequence"/>
</dbReference>